<dbReference type="Proteomes" id="UP000516349">
    <property type="component" value="Chromosome"/>
</dbReference>
<organism evidence="4 5">
    <name type="scientific">Entomobacter blattae</name>
    <dbReference type="NCBI Taxonomy" id="2762277"/>
    <lineage>
        <taxon>Bacteria</taxon>
        <taxon>Pseudomonadati</taxon>
        <taxon>Pseudomonadota</taxon>
        <taxon>Alphaproteobacteria</taxon>
        <taxon>Acetobacterales</taxon>
        <taxon>Acetobacteraceae</taxon>
        <taxon>Entomobacter</taxon>
    </lineage>
</organism>
<feature type="transmembrane region" description="Helical" evidence="3">
    <location>
        <begin position="28"/>
        <end position="50"/>
    </location>
</feature>
<dbReference type="RefSeq" id="WP_203413205.1">
    <property type="nucleotide sequence ID" value="NZ_CP060244.1"/>
</dbReference>
<dbReference type="EMBL" id="CP060244">
    <property type="protein sequence ID" value="QNT78998.1"/>
    <property type="molecule type" value="Genomic_DNA"/>
</dbReference>
<feature type="coiled-coil region" evidence="1">
    <location>
        <begin position="232"/>
        <end position="259"/>
    </location>
</feature>
<accession>A0A7H1NT88</accession>
<evidence type="ECO:0000313" key="5">
    <source>
        <dbReference type="Proteomes" id="UP000516349"/>
    </source>
</evidence>
<gene>
    <name evidence="4" type="primary">cvaA</name>
    <name evidence="4" type="ORF">JGUZn3_17820</name>
</gene>
<evidence type="ECO:0000256" key="1">
    <source>
        <dbReference type="SAM" id="Coils"/>
    </source>
</evidence>
<protein>
    <submittedName>
        <fullName evidence="4">Colicin V secretion protein CvaA</fullName>
    </submittedName>
</protein>
<reference evidence="4 5" key="1">
    <citation type="submission" date="2020-08" db="EMBL/GenBank/DDBJ databases">
        <title>Complete genome sequence of Entomobacter blattae G55GP.</title>
        <authorList>
            <person name="Poehlein A."/>
            <person name="Guzman J."/>
            <person name="Daniel R."/>
            <person name="Vilcinskas A."/>
        </authorList>
    </citation>
    <scope>NUCLEOTIDE SEQUENCE [LARGE SCALE GENOMIC DNA]</scope>
    <source>
        <strain evidence="4 5">G55GP</strain>
    </source>
</reference>
<keyword evidence="5" id="KW-1185">Reference proteome</keyword>
<dbReference type="PANTHER" id="PTHR30386">
    <property type="entry name" value="MEMBRANE FUSION SUBUNIT OF EMRAB-TOLC MULTIDRUG EFFLUX PUMP"/>
    <property type="match status" value="1"/>
</dbReference>
<keyword evidence="3" id="KW-0812">Transmembrane</keyword>
<keyword evidence="1" id="KW-0175">Coiled coil</keyword>
<dbReference type="PANTHER" id="PTHR30386:SF28">
    <property type="entry name" value="EXPORTED PROTEIN"/>
    <property type="match status" value="1"/>
</dbReference>
<dbReference type="Gene3D" id="2.40.50.100">
    <property type="match status" value="1"/>
</dbReference>
<evidence type="ECO:0000256" key="2">
    <source>
        <dbReference type="SAM" id="MobiDB-lite"/>
    </source>
</evidence>
<dbReference type="AlphaFoldDB" id="A0A7H1NT88"/>
<dbReference type="PRINTS" id="PR01490">
    <property type="entry name" value="RTXTOXIND"/>
</dbReference>
<proteinExistence type="predicted"/>
<evidence type="ECO:0000313" key="4">
    <source>
        <dbReference type="EMBL" id="QNT78998.1"/>
    </source>
</evidence>
<name>A0A7H1NT88_9PROT</name>
<sequence>MSNSLYRKEVLDVRKDGWLGSVQAVQPIPIRIITIVTTIMVVIAIIYFFVGGYTRRVHATGTMMPPEGLITVGAINNGVVTKRTAIEGSHVKKGDVLFVISLESHSASGPTQLRAIQDLKRQRDFLNDQLAIRYKTAPIERQSLINQIANLSKQHQQIAAQLEQDNRVLPLVQQVLERTEKAKSQYLTTDAQYQNELYTYAQLLNSHAQFLQSQTNIEGKIAELTAKLQQFNDTLAHDTNDIKRQISEAEQRITEKEGQQNNVIVAPEDGTLTAIRGYVGQQVSVGTPLLTLLPTGHKLDAELYVSSASIGFIKEGNPVLLRYAAYPYQKFGLYHGTVTEITRAPVSSSADGQQQQQGAGGAIPADEKNKAPTDNSVYRIRVKPEFPYVNVYGQKKMLEAGMAVEADIAIDYRRLYQWMFDPLFSIKNSMQNVLGRPKQ</sequence>
<evidence type="ECO:0000256" key="3">
    <source>
        <dbReference type="SAM" id="Phobius"/>
    </source>
</evidence>
<feature type="region of interest" description="Disordered" evidence="2">
    <location>
        <begin position="345"/>
        <end position="371"/>
    </location>
</feature>
<keyword evidence="3" id="KW-1133">Transmembrane helix</keyword>
<dbReference type="KEGG" id="ebla:JGUZn3_17820"/>
<keyword evidence="3" id="KW-0472">Membrane</keyword>
<dbReference type="Gene3D" id="2.40.30.170">
    <property type="match status" value="1"/>
</dbReference>
<dbReference type="InterPro" id="IPR050739">
    <property type="entry name" value="MFP"/>
</dbReference>